<keyword evidence="3" id="KW-0597">Phosphoprotein</keyword>
<sequence>MKLLDRYNRVNLLSTILMIVVTGFIYYFTISYILTGQVDKDLLVEENEIFDYVKLNHRLPQVFKSDDLHIQFTPIGTNDTVDRKFLNTRFFDAREREEETGRTLFTSVTVGGRHYKVEITESTVETEDLIRLIFIITLGVIFCLLVVLLLINRVLMRKLWDPFNQTLTQIKRFNLADQNGIHPVESKIDEFHDLNTEVTAMSQRVLHDYQSLKTFTENASHELMTPLAVIMSKLDILMQVPDMTDYQGGLMSEVYDTVGRLKKLNRSMLLLSRIENRLMPTQEEIEIALFIRKKTVEFQELTAEKGLKLTEALDPVKITINRDLLNILLNNLLGNAILHNRPEGMIIIDLNPNRLSISNTGADSPLNADTIFQRFYKSPASEGTGLGLTLVSQICENYGYGLNYIFQDGLHTFTIRFSA</sequence>
<dbReference type="SMART" id="SM00387">
    <property type="entry name" value="HATPase_c"/>
    <property type="match status" value="1"/>
</dbReference>
<dbReference type="CDD" id="cd00082">
    <property type="entry name" value="HisKA"/>
    <property type="match status" value="1"/>
</dbReference>
<dbReference type="Gene3D" id="3.30.565.10">
    <property type="entry name" value="Histidine kinase-like ATPase, C-terminal domain"/>
    <property type="match status" value="1"/>
</dbReference>
<evidence type="ECO:0000259" key="9">
    <source>
        <dbReference type="PROSITE" id="PS50109"/>
    </source>
</evidence>
<dbReference type="GO" id="GO:0000155">
    <property type="term" value="F:phosphorelay sensor kinase activity"/>
    <property type="evidence" value="ECO:0007669"/>
    <property type="project" value="InterPro"/>
</dbReference>
<evidence type="ECO:0000256" key="4">
    <source>
        <dbReference type="ARBA" id="ARBA00022679"/>
    </source>
</evidence>
<evidence type="ECO:0000256" key="7">
    <source>
        <dbReference type="ARBA" id="ARBA00022989"/>
    </source>
</evidence>
<dbReference type="InterPro" id="IPR003661">
    <property type="entry name" value="HisK_dim/P_dom"/>
</dbReference>
<organism evidence="10 11">
    <name type="scientific">Mucilaginibacter segetis</name>
    <dbReference type="NCBI Taxonomy" id="2793071"/>
    <lineage>
        <taxon>Bacteria</taxon>
        <taxon>Pseudomonadati</taxon>
        <taxon>Bacteroidota</taxon>
        <taxon>Sphingobacteriia</taxon>
        <taxon>Sphingobacteriales</taxon>
        <taxon>Sphingobacteriaceae</taxon>
        <taxon>Mucilaginibacter</taxon>
    </lineage>
</organism>
<dbReference type="GO" id="GO:0005886">
    <property type="term" value="C:plasma membrane"/>
    <property type="evidence" value="ECO:0007669"/>
    <property type="project" value="TreeGrafter"/>
</dbReference>
<dbReference type="EMBL" id="JAEHFW010000001">
    <property type="protein sequence ID" value="MBK0378517.1"/>
    <property type="molecule type" value="Genomic_DNA"/>
</dbReference>
<comment type="catalytic activity">
    <reaction evidence="1">
        <text>ATP + protein L-histidine = ADP + protein N-phospho-L-histidine.</text>
        <dbReference type="EC" id="2.7.13.3"/>
    </reaction>
</comment>
<evidence type="ECO:0000256" key="3">
    <source>
        <dbReference type="ARBA" id="ARBA00022553"/>
    </source>
</evidence>
<keyword evidence="7 8" id="KW-1133">Transmembrane helix</keyword>
<dbReference type="AlphaFoldDB" id="A0A934UM53"/>
<keyword evidence="11" id="KW-1185">Reference proteome</keyword>
<protein>
    <recommendedName>
        <fullName evidence="2">histidine kinase</fullName>
        <ecNumber evidence="2">2.7.13.3</ecNumber>
    </recommendedName>
</protein>
<dbReference type="Pfam" id="PF00512">
    <property type="entry name" value="HisKA"/>
    <property type="match status" value="1"/>
</dbReference>
<dbReference type="RefSeq" id="WP_200064387.1">
    <property type="nucleotide sequence ID" value="NZ_JAEHFW010000001.1"/>
</dbReference>
<dbReference type="InterPro" id="IPR005467">
    <property type="entry name" value="His_kinase_dom"/>
</dbReference>
<evidence type="ECO:0000256" key="6">
    <source>
        <dbReference type="ARBA" id="ARBA00022777"/>
    </source>
</evidence>
<name>A0A934UM53_9SPHI</name>
<gene>
    <name evidence="10" type="ORF">I5M19_04315</name>
</gene>
<comment type="caution">
    <text evidence="10">The sequence shown here is derived from an EMBL/GenBank/DDBJ whole genome shotgun (WGS) entry which is preliminary data.</text>
</comment>
<evidence type="ECO:0000256" key="1">
    <source>
        <dbReference type="ARBA" id="ARBA00000085"/>
    </source>
</evidence>
<dbReference type="PROSITE" id="PS50109">
    <property type="entry name" value="HIS_KIN"/>
    <property type="match status" value="1"/>
</dbReference>
<dbReference type="Proteomes" id="UP000613193">
    <property type="component" value="Unassembled WGS sequence"/>
</dbReference>
<evidence type="ECO:0000313" key="10">
    <source>
        <dbReference type="EMBL" id="MBK0378517.1"/>
    </source>
</evidence>
<dbReference type="PANTHER" id="PTHR45436">
    <property type="entry name" value="SENSOR HISTIDINE KINASE YKOH"/>
    <property type="match status" value="1"/>
</dbReference>
<reference evidence="10" key="1">
    <citation type="submission" date="2020-12" db="EMBL/GenBank/DDBJ databases">
        <title>Bacterial novel species Mucilaginibacter sp. SD-g isolated from soil.</title>
        <authorList>
            <person name="Jung H.-Y."/>
        </authorList>
    </citation>
    <scope>NUCLEOTIDE SEQUENCE</scope>
    <source>
        <strain evidence="10">SD-g</strain>
    </source>
</reference>
<accession>A0A934UM53</accession>
<feature type="transmembrane region" description="Helical" evidence="8">
    <location>
        <begin position="129"/>
        <end position="151"/>
    </location>
</feature>
<evidence type="ECO:0000256" key="5">
    <source>
        <dbReference type="ARBA" id="ARBA00022692"/>
    </source>
</evidence>
<dbReference type="SMART" id="SM00388">
    <property type="entry name" value="HisKA"/>
    <property type="match status" value="1"/>
</dbReference>
<dbReference type="PANTHER" id="PTHR45436:SF5">
    <property type="entry name" value="SENSOR HISTIDINE KINASE TRCS"/>
    <property type="match status" value="1"/>
</dbReference>
<dbReference type="InterPro" id="IPR036890">
    <property type="entry name" value="HATPase_C_sf"/>
</dbReference>
<keyword evidence="5 8" id="KW-0812">Transmembrane</keyword>
<evidence type="ECO:0000256" key="8">
    <source>
        <dbReference type="SAM" id="Phobius"/>
    </source>
</evidence>
<dbReference type="InterPro" id="IPR003594">
    <property type="entry name" value="HATPase_dom"/>
</dbReference>
<evidence type="ECO:0000256" key="2">
    <source>
        <dbReference type="ARBA" id="ARBA00012438"/>
    </source>
</evidence>
<proteinExistence type="predicted"/>
<dbReference type="SUPFAM" id="SSF47384">
    <property type="entry name" value="Homodimeric domain of signal transducing histidine kinase"/>
    <property type="match status" value="1"/>
</dbReference>
<evidence type="ECO:0000313" key="11">
    <source>
        <dbReference type="Proteomes" id="UP000613193"/>
    </source>
</evidence>
<feature type="transmembrane region" description="Helical" evidence="8">
    <location>
        <begin position="12"/>
        <end position="34"/>
    </location>
</feature>
<keyword evidence="6 10" id="KW-0418">Kinase</keyword>
<dbReference type="InterPro" id="IPR036097">
    <property type="entry name" value="HisK_dim/P_sf"/>
</dbReference>
<dbReference type="EC" id="2.7.13.3" evidence="2"/>
<dbReference type="Gene3D" id="1.10.287.130">
    <property type="match status" value="1"/>
</dbReference>
<feature type="domain" description="Histidine kinase" evidence="9">
    <location>
        <begin position="218"/>
        <end position="419"/>
    </location>
</feature>
<dbReference type="InterPro" id="IPR050428">
    <property type="entry name" value="TCS_sensor_his_kinase"/>
</dbReference>
<dbReference type="SUPFAM" id="SSF55874">
    <property type="entry name" value="ATPase domain of HSP90 chaperone/DNA topoisomerase II/histidine kinase"/>
    <property type="match status" value="1"/>
</dbReference>
<keyword evidence="4" id="KW-0808">Transferase</keyword>
<dbReference type="Pfam" id="PF02518">
    <property type="entry name" value="HATPase_c"/>
    <property type="match status" value="1"/>
</dbReference>
<keyword evidence="8" id="KW-0472">Membrane</keyword>